<reference evidence="5 6" key="1">
    <citation type="submission" date="2018-09" db="EMBL/GenBank/DDBJ databases">
        <title>Profundibacter amoris BAR1 gen. nov., sp. nov., a new member of the Roseobacter clade isolated at Lokis Castle Vent Field on the Arctic Mid-Oceanic Ridge.</title>
        <authorList>
            <person name="Le Moine Bauer S."/>
            <person name="Sjoeberg A.G."/>
            <person name="L'Haridon S."/>
            <person name="Stokke R."/>
            <person name="Roalkvam I."/>
            <person name="Steen I.H."/>
            <person name="Dahle H."/>
        </authorList>
    </citation>
    <scope>NUCLEOTIDE SEQUENCE [LARGE SCALE GENOMIC DNA]</scope>
    <source>
        <strain evidence="5 6">BAR1</strain>
    </source>
</reference>
<evidence type="ECO:0000256" key="2">
    <source>
        <dbReference type="ARBA" id="ARBA00023004"/>
    </source>
</evidence>
<dbReference type="EMBL" id="CP032125">
    <property type="protein sequence ID" value="AXX97767.1"/>
    <property type="molecule type" value="Genomic_DNA"/>
</dbReference>
<dbReference type="GO" id="GO:0051536">
    <property type="term" value="F:iron-sulfur cluster binding"/>
    <property type="evidence" value="ECO:0007669"/>
    <property type="project" value="UniProtKB-KW"/>
</dbReference>
<dbReference type="AlphaFoldDB" id="A0A347UFY9"/>
<keyword evidence="1" id="KW-0479">Metal-binding</keyword>
<keyword evidence="6" id="KW-1185">Reference proteome</keyword>
<protein>
    <submittedName>
        <fullName evidence="5">4Fe-4S dicluster domain-containing protein</fullName>
    </submittedName>
</protein>
<dbReference type="GO" id="GO:0046872">
    <property type="term" value="F:metal ion binding"/>
    <property type="evidence" value="ECO:0007669"/>
    <property type="project" value="UniProtKB-KW"/>
</dbReference>
<accession>A0A347UFY9</accession>
<evidence type="ECO:0000313" key="5">
    <source>
        <dbReference type="EMBL" id="AXX97767.1"/>
    </source>
</evidence>
<dbReference type="Pfam" id="PF13484">
    <property type="entry name" value="Fer4_16"/>
    <property type="match status" value="1"/>
</dbReference>
<dbReference type="Proteomes" id="UP000261704">
    <property type="component" value="Chromosome"/>
</dbReference>
<organism evidence="5 6">
    <name type="scientific">Profundibacter amoris</name>
    <dbReference type="NCBI Taxonomy" id="2171755"/>
    <lineage>
        <taxon>Bacteria</taxon>
        <taxon>Pseudomonadati</taxon>
        <taxon>Pseudomonadota</taxon>
        <taxon>Alphaproteobacteria</taxon>
        <taxon>Rhodobacterales</taxon>
        <taxon>Paracoccaceae</taxon>
        <taxon>Profundibacter</taxon>
    </lineage>
</organism>
<dbReference type="PROSITE" id="PS00198">
    <property type="entry name" value="4FE4S_FER_1"/>
    <property type="match status" value="1"/>
</dbReference>
<evidence type="ECO:0000256" key="1">
    <source>
        <dbReference type="ARBA" id="ARBA00022723"/>
    </source>
</evidence>
<evidence type="ECO:0000256" key="3">
    <source>
        <dbReference type="ARBA" id="ARBA00023014"/>
    </source>
</evidence>
<evidence type="ECO:0000313" key="6">
    <source>
        <dbReference type="Proteomes" id="UP000261704"/>
    </source>
</evidence>
<dbReference type="PROSITE" id="PS51379">
    <property type="entry name" value="4FE4S_FER_2"/>
    <property type="match status" value="1"/>
</dbReference>
<dbReference type="SUPFAM" id="SSF54862">
    <property type="entry name" value="4Fe-4S ferredoxins"/>
    <property type="match status" value="1"/>
</dbReference>
<dbReference type="PANTHER" id="PTHR42827:SF1">
    <property type="entry name" value="IRON-SULFUR CLUSTER-BINDING PROTEIN"/>
    <property type="match status" value="1"/>
</dbReference>
<keyword evidence="2" id="KW-0408">Iron</keyword>
<gene>
    <name evidence="5" type="ORF">BAR1_07385</name>
</gene>
<dbReference type="KEGG" id="pamo:BAR1_07385"/>
<dbReference type="PANTHER" id="PTHR42827">
    <property type="entry name" value="IRON-SULFUR CLUSTER-BINDING PROTEIN-RELATED"/>
    <property type="match status" value="1"/>
</dbReference>
<name>A0A347UFY9_9RHOB</name>
<evidence type="ECO:0000259" key="4">
    <source>
        <dbReference type="PROSITE" id="PS51379"/>
    </source>
</evidence>
<dbReference type="OrthoDB" id="9815745at2"/>
<dbReference type="InterPro" id="IPR028894">
    <property type="entry name" value="RDH_dom"/>
</dbReference>
<sequence length="413" mass="45960">MAWPSNSPEAVSNEQWDDWQRRFADSDAEAGFEVTRDFVPFNQMNDMFTRAFWDPLVRTDDTDAFFASYRMEAAPRRAGGFSQKDFALRNAAWAISDIISDRSTAAGLREGFQGAIANDTPVAPMRADLGNPADETAEIKALARMFGADLVGITEIDERWHYTHRPDVRDMTPVANELPDGITHVIVMGHAMDFDLVETYPSALAGASTGLEYSHEAAISIQLAAYIRNLGNQAVASMNDTALVIPYAIKAGLGEYGRNQMVLTPEFGPRVRFSKIFTDLPLRADSPRKLGMATYCNECTVCADACPPKALPFDAAKVGSDSVSTVKGVKKWSADCEKCFGYWAKIKTDCAICMRVCPFNRRGGKTDEFWRCLALEHGARGRAMARKWHARKGMRARLKPSEWWARLKEGRNL</sequence>
<dbReference type="InterPro" id="IPR017900">
    <property type="entry name" value="4Fe4S_Fe_S_CS"/>
</dbReference>
<dbReference type="RefSeq" id="WP_118942424.1">
    <property type="nucleotide sequence ID" value="NZ_CP032125.1"/>
</dbReference>
<keyword evidence="3" id="KW-0411">Iron-sulfur</keyword>
<dbReference type="InterPro" id="IPR017896">
    <property type="entry name" value="4Fe4S_Fe-S-bd"/>
</dbReference>
<dbReference type="Pfam" id="PF13486">
    <property type="entry name" value="Dehalogenase"/>
    <property type="match status" value="1"/>
</dbReference>
<feature type="domain" description="4Fe-4S ferredoxin-type" evidence="4">
    <location>
        <begin position="287"/>
        <end position="316"/>
    </location>
</feature>
<proteinExistence type="predicted"/>